<dbReference type="RefSeq" id="WP_139716154.1">
    <property type="nucleotide sequence ID" value="NZ_CP040871.1"/>
</dbReference>
<keyword evidence="2" id="KW-1185">Reference proteome</keyword>
<name>A0A5B7ZTI1_9GAMM</name>
<dbReference type="OrthoDB" id="9965703at2"/>
<evidence type="ECO:0008006" key="3">
    <source>
        <dbReference type="Google" id="ProtNLM"/>
    </source>
</evidence>
<proteinExistence type="predicted"/>
<protein>
    <recommendedName>
        <fullName evidence="3">Copper chaperone</fullName>
    </recommendedName>
</protein>
<evidence type="ECO:0000313" key="1">
    <source>
        <dbReference type="EMBL" id="QDA57102.1"/>
    </source>
</evidence>
<accession>A0A5B7ZTI1</accession>
<sequence length="78" mass="8038">MSTPHADSTQDAALQTLRGLLARLDPDSELLVDPDGGEWLVRGDIDPAQLDAAIREAGLSMRVVAPEGGDCCGSCGCG</sequence>
<evidence type="ECO:0000313" key="2">
    <source>
        <dbReference type="Proteomes" id="UP000308149"/>
    </source>
</evidence>
<gene>
    <name evidence="1" type="ORF">FHQ07_07110</name>
</gene>
<dbReference type="KEGG" id="thes:FHQ07_07110"/>
<dbReference type="Proteomes" id="UP000308149">
    <property type="component" value="Chromosome"/>
</dbReference>
<dbReference type="EMBL" id="CP040871">
    <property type="protein sequence ID" value="QDA57102.1"/>
    <property type="molecule type" value="Genomic_DNA"/>
</dbReference>
<organism evidence="1 2">
    <name type="scientific">Thermomonas aquatica</name>
    <dbReference type="NCBI Taxonomy" id="2202149"/>
    <lineage>
        <taxon>Bacteria</taxon>
        <taxon>Pseudomonadati</taxon>
        <taxon>Pseudomonadota</taxon>
        <taxon>Gammaproteobacteria</taxon>
        <taxon>Lysobacterales</taxon>
        <taxon>Lysobacteraceae</taxon>
        <taxon>Thermomonas</taxon>
    </lineage>
</organism>
<dbReference type="AlphaFoldDB" id="A0A5B7ZTI1"/>
<reference evidence="1 2" key="1">
    <citation type="submission" date="2019-06" db="EMBL/GenBank/DDBJ databases">
        <title>Thermomonas aquatica sp. nov., isolated from an industrial wastewater treatment plant.</title>
        <authorList>
            <person name="Jeon J.H."/>
            <person name="Park D.-S."/>
        </authorList>
    </citation>
    <scope>NUCLEOTIDE SEQUENCE [LARGE SCALE GENOMIC DNA]</scope>
    <source>
        <strain evidence="1 2">SY21</strain>
    </source>
</reference>